<proteinExistence type="predicted"/>
<feature type="non-terminal residue" evidence="1">
    <location>
        <position position="69"/>
    </location>
</feature>
<evidence type="ECO:0008006" key="2">
    <source>
        <dbReference type="Google" id="ProtNLM"/>
    </source>
</evidence>
<dbReference type="EMBL" id="LAZR01052823">
    <property type="protein sequence ID" value="KKK82097.1"/>
    <property type="molecule type" value="Genomic_DNA"/>
</dbReference>
<name>A0A0F8YL29_9ZZZZ</name>
<comment type="caution">
    <text evidence="1">The sequence shown here is derived from an EMBL/GenBank/DDBJ whole genome shotgun (WGS) entry which is preliminary data.</text>
</comment>
<protein>
    <recommendedName>
        <fullName evidence="2">C2H2-type domain-containing protein</fullName>
    </recommendedName>
</protein>
<accession>A0A0F8YL29</accession>
<sequence>MKMENRKNYQNLSKQYVCQNCGIAFSAPMHCGHAMHIAESNGQTEWNCWMGPNCGKVPFEAKCDSPSLT</sequence>
<organism evidence="1">
    <name type="scientific">marine sediment metagenome</name>
    <dbReference type="NCBI Taxonomy" id="412755"/>
    <lineage>
        <taxon>unclassified sequences</taxon>
        <taxon>metagenomes</taxon>
        <taxon>ecological metagenomes</taxon>
    </lineage>
</organism>
<evidence type="ECO:0000313" key="1">
    <source>
        <dbReference type="EMBL" id="KKK82097.1"/>
    </source>
</evidence>
<reference evidence="1" key="1">
    <citation type="journal article" date="2015" name="Nature">
        <title>Complex archaea that bridge the gap between prokaryotes and eukaryotes.</title>
        <authorList>
            <person name="Spang A."/>
            <person name="Saw J.H."/>
            <person name="Jorgensen S.L."/>
            <person name="Zaremba-Niedzwiedzka K."/>
            <person name="Martijn J."/>
            <person name="Lind A.E."/>
            <person name="van Eijk R."/>
            <person name="Schleper C."/>
            <person name="Guy L."/>
            <person name="Ettema T.J."/>
        </authorList>
    </citation>
    <scope>NUCLEOTIDE SEQUENCE</scope>
</reference>
<gene>
    <name evidence="1" type="ORF">LCGC14_2806810</name>
</gene>
<dbReference type="AlphaFoldDB" id="A0A0F8YL29"/>